<protein>
    <submittedName>
        <fullName evidence="6">Nitroreductase</fullName>
    </submittedName>
</protein>
<keyword evidence="2" id="KW-0288">FMN</keyword>
<dbReference type="InterPro" id="IPR000415">
    <property type="entry name" value="Nitroreductase-like"/>
</dbReference>
<dbReference type="Proteomes" id="UP000182375">
    <property type="component" value="Unassembled WGS sequence"/>
</dbReference>
<evidence type="ECO:0000256" key="3">
    <source>
        <dbReference type="ARBA" id="ARBA00023002"/>
    </source>
</evidence>
<evidence type="ECO:0000313" key="7">
    <source>
        <dbReference type="Proteomes" id="UP000182375"/>
    </source>
</evidence>
<gene>
    <name evidence="6" type="ORF">SAMN04490357_0918</name>
</gene>
<evidence type="ECO:0000256" key="2">
    <source>
        <dbReference type="ARBA" id="ARBA00022643"/>
    </source>
</evidence>
<dbReference type="GeneID" id="95510170"/>
<evidence type="ECO:0000259" key="5">
    <source>
        <dbReference type="Pfam" id="PF00881"/>
    </source>
</evidence>
<dbReference type="Pfam" id="PF00881">
    <property type="entry name" value="Nitroreductase"/>
    <property type="match status" value="1"/>
</dbReference>
<reference evidence="6 7" key="1">
    <citation type="submission" date="2016-10" db="EMBL/GenBank/DDBJ databases">
        <authorList>
            <person name="de Groot N.N."/>
        </authorList>
    </citation>
    <scope>NUCLEOTIDE SEQUENCE [LARGE SCALE GENOMIC DNA]</scope>
    <source>
        <strain evidence="6 7">DSM 40306</strain>
    </source>
</reference>
<keyword evidence="3" id="KW-0560">Oxidoreductase</keyword>
<feature type="domain" description="Nitroreductase" evidence="5">
    <location>
        <begin position="7"/>
        <end position="196"/>
    </location>
</feature>
<dbReference type="STRING" id="67331.SAMN04490357_0918"/>
<name>A0A1H4NWI7_9ACTN</name>
<dbReference type="AlphaFoldDB" id="A0A1H4NWI7"/>
<dbReference type="GO" id="GO:0016491">
    <property type="term" value="F:oxidoreductase activity"/>
    <property type="evidence" value="ECO:0007669"/>
    <property type="project" value="UniProtKB-KW"/>
</dbReference>
<sequence>MDVYTAVASRRAVRAFTDEPVPRAVLERVLTAAARAPSGGNLQPWHLRVLTGAPLAGLKKRAAERAAAGDPGDEREYRMYPPDPRPPYAERRSAAAAQRFGALGIGRGDAAGRRAAVADNWQCFGAPCLLLAYIDRDMGAAQWADLGMYLQTVMLLLRAEGLDSCPQMAWSVYRRTVAEVVAPRPEWVLFAGLSIGFADPAVPYPRTGRAPLAETVTFVDGS</sequence>
<organism evidence="6 7">
    <name type="scientific">Streptomyces misionensis</name>
    <dbReference type="NCBI Taxonomy" id="67331"/>
    <lineage>
        <taxon>Bacteria</taxon>
        <taxon>Bacillati</taxon>
        <taxon>Actinomycetota</taxon>
        <taxon>Actinomycetes</taxon>
        <taxon>Kitasatosporales</taxon>
        <taxon>Streptomycetaceae</taxon>
        <taxon>Streptomyces</taxon>
    </lineage>
</organism>
<keyword evidence="1" id="KW-0285">Flavoprotein</keyword>
<dbReference type="InterPro" id="IPR050627">
    <property type="entry name" value="Nitroreductase/BluB"/>
</dbReference>
<dbReference type="InterPro" id="IPR029479">
    <property type="entry name" value="Nitroreductase"/>
</dbReference>
<feature type="region of interest" description="Disordered" evidence="4">
    <location>
        <begin position="62"/>
        <end position="85"/>
    </location>
</feature>
<dbReference type="EMBL" id="FNTD01000004">
    <property type="protein sequence ID" value="SEB99533.1"/>
    <property type="molecule type" value="Genomic_DNA"/>
</dbReference>
<evidence type="ECO:0000313" key="6">
    <source>
        <dbReference type="EMBL" id="SEB99533.1"/>
    </source>
</evidence>
<dbReference type="CDD" id="cd02136">
    <property type="entry name" value="PnbA_NfnB-like"/>
    <property type="match status" value="1"/>
</dbReference>
<accession>A0A1H4NWI7</accession>
<proteinExistence type="predicted"/>
<evidence type="ECO:0000256" key="4">
    <source>
        <dbReference type="SAM" id="MobiDB-lite"/>
    </source>
</evidence>
<dbReference type="SUPFAM" id="SSF55469">
    <property type="entry name" value="FMN-dependent nitroreductase-like"/>
    <property type="match status" value="1"/>
</dbReference>
<dbReference type="PANTHER" id="PTHR23026:SF90">
    <property type="entry name" value="IODOTYROSINE DEIODINASE 1"/>
    <property type="match status" value="1"/>
</dbReference>
<dbReference type="RefSeq" id="WP_070024820.1">
    <property type="nucleotide sequence ID" value="NZ_FNTD01000004.1"/>
</dbReference>
<evidence type="ECO:0000256" key="1">
    <source>
        <dbReference type="ARBA" id="ARBA00022630"/>
    </source>
</evidence>
<dbReference type="Gene3D" id="3.40.109.10">
    <property type="entry name" value="NADH Oxidase"/>
    <property type="match status" value="1"/>
</dbReference>
<dbReference type="PANTHER" id="PTHR23026">
    <property type="entry name" value="NADPH NITROREDUCTASE"/>
    <property type="match status" value="1"/>
</dbReference>